<evidence type="ECO:0000256" key="6">
    <source>
        <dbReference type="ARBA" id="ARBA00022771"/>
    </source>
</evidence>
<evidence type="ECO:0000256" key="2">
    <source>
        <dbReference type="ARBA" id="ARBA00012251"/>
    </source>
</evidence>
<dbReference type="InterPro" id="IPR031127">
    <property type="entry name" value="E3_UB_ligase_RBR"/>
</dbReference>
<evidence type="ECO:0000256" key="4">
    <source>
        <dbReference type="ARBA" id="ARBA00022723"/>
    </source>
</evidence>
<dbReference type="GO" id="GO:0008270">
    <property type="term" value="F:zinc ion binding"/>
    <property type="evidence" value="ECO:0007669"/>
    <property type="project" value="UniProtKB-KW"/>
</dbReference>
<keyword evidence="3" id="KW-0808">Transferase</keyword>
<evidence type="ECO:0000256" key="3">
    <source>
        <dbReference type="ARBA" id="ARBA00022679"/>
    </source>
</evidence>
<evidence type="ECO:0000256" key="10">
    <source>
        <dbReference type="SAM" id="Phobius"/>
    </source>
</evidence>
<dbReference type="Pfam" id="PF22191">
    <property type="entry name" value="IBR_1"/>
    <property type="match status" value="1"/>
</dbReference>
<evidence type="ECO:0000313" key="13">
    <source>
        <dbReference type="Proteomes" id="UP000007879"/>
    </source>
</evidence>
<sequence length="395" mass="44512">MAAVVYPQTLEVAEAVPDKVLQLDEYNHDHSHDRDSGQWSLDNDDPKDSPGLETVVISRIPTPPPPPPLPQVNTVLLLPGSGLTHEDFITEFQDPIGLDYDSNDVATCDCMQCPICLCKKSHPPKMPCCQFEVCKACVRQIIATNIGEGRSFMPCPNSDCNKALTRDFILQYATDSETKAKYEQFRVNQENDPTKKTCPNCCLITERNDLPEYKLKPPTPEDYNITCDKCSFQWCFSCHSPWHEGISCKAYHQGDQQFHKWTRDRMAGFTPNCQKCPKCKVFIQRSTGCDSMICNQCHTNFCYKCGGKFKSVIFLGDHYQRLAPYGCSYNYLPERPAGRRFIRGGYIFVKAAALTGYPILFVGACTIIIVAGAVILPVVGTVKLCKGIKRYIRRR</sequence>
<evidence type="ECO:0000256" key="5">
    <source>
        <dbReference type="ARBA" id="ARBA00022737"/>
    </source>
</evidence>
<dbReference type="Proteomes" id="UP000007879">
    <property type="component" value="Unassembled WGS sequence"/>
</dbReference>
<feature type="compositionally biased region" description="Pro residues" evidence="9">
    <location>
        <begin position="61"/>
        <end position="70"/>
    </location>
</feature>
<accession>A0A1X7UMC6</accession>
<comment type="catalytic activity">
    <reaction evidence="1">
        <text>[E2 ubiquitin-conjugating enzyme]-S-ubiquitinyl-L-cysteine + [acceptor protein]-L-lysine = [E2 ubiquitin-conjugating enzyme]-L-cysteine + [acceptor protein]-N(6)-ubiquitinyl-L-lysine.</text>
        <dbReference type="EC" id="2.3.2.31"/>
    </reaction>
</comment>
<evidence type="ECO:0000256" key="8">
    <source>
        <dbReference type="ARBA" id="ARBA00022833"/>
    </source>
</evidence>
<dbReference type="Pfam" id="PF01485">
    <property type="entry name" value="IBR"/>
    <property type="match status" value="1"/>
</dbReference>
<evidence type="ECO:0000256" key="7">
    <source>
        <dbReference type="ARBA" id="ARBA00022786"/>
    </source>
</evidence>
<reference evidence="13" key="1">
    <citation type="journal article" date="2010" name="Nature">
        <title>The Amphimedon queenslandica genome and the evolution of animal complexity.</title>
        <authorList>
            <person name="Srivastava M."/>
            <person name="Simakov O."/>
            <person name="Chapman J."/>
            <person name="Fahey B."/>
            <person name="Gauthier M.E."/>
            <person name="Mitros T."/>
            <person name="Richards G.S."/>
            <person name="Conaco C."/>
            <person name="Dacre M."/>
            <person name="Hellsten U."/>
            <person name="Larroux C."/>
            <person name="Putnam N.H."/>
            <person name="Stanke M."/>
            <person name="Adamska M."/>
            <person name="Darling A."/>
            <person name="Degnan S.M."/>
            <person name="Oakley T.H."/>
            <person name="Plachetzki D.C."/>
            <person name="Zhai Y."/>
            <person name="Adamski M."/>
            <person name="Calcino A."/>
            <person name="Cummins S.F."/>
            <person name="Goodstein D.M."/>
            <person name="Harris C."/>
            <person name="Jackson D.J."/>
            <person name="Leys S.P."/>
            <person name="Shu S."/>
            <person name="Woodcroft B.J."/>
            <person name="Vervoort M."/>
            <person name="Kosik K.S."/>
            <person name="Manning G."/>
            <person name="Degnan B.M."/>
            <person name="Rokhsar D.S."/>
        </authorList>
    </citation>
    <scope>NUCLEOTIDE SEQUENCE [LARGE SCALE GENOMIC DNA]</scope>
</reference>
<dbReference type="AlphaFoldDB" id="A0A1X7UMC6"/>
<dbReference type="PANTHER" id="PTHR11685">
    <property type="entry name" value="RBR FAMILY RING FINGER AND IBR DOMAIN-CONTAINING"/>
    <property type="match status" value="1"/>
</dbReference>
<evidence type="ECO:0000256" key="9">
    <source>
        <dbReference type="SAM" id="MobiDB-lite"/>
    </source>
</evidence>
<dbReference type="InterPro" id="IPR013083">
    <property type="entry name" value="Znf_RING/FYVE/PHD"/>
</dbReference>
<dbReference type="STRING" id="400682.A0A1X7UMC6"/>
<dbReference type="Gene3D" id="1.20.120.1750">
    <property type="match status" value="1"/>
</dbReference>
<dbReference type="CDD" id="cd20342">
    <property type="entry name" value="BRcat_RBR_RNF217"/>
    <property type="match status" value="1"/>
</dbReference>
<evidence type="ECO:0000313" key="12">
    <source>
        <dbReference type="EnsemblMetazoa" id="Aqu2.1.28659_001"/>
    </source>
</evidence>
<dbReference type="SMART" id="SM00647">
    <property type="entry name" value="IBR"/>
    <property type="match status" value="2"/>
</dbReference>
<keyword evidence="10" id="KW-0812">Transmembrane</keyword>
<keyword evidence="5" id="KW-0677">Repeat</keyword>
<evidence type="ECO:0000256" key="1">
    <source>
        <dbReference type="ARBA" id="ARBA00001798"/>
    </source>
</evidence>
<keyword evidence="10" id="KW-1133">Transmembrane helix</keyword>
<feature type="domain" description="RING-type" evidence="11">
    <location>
        <begin position="109"/>
        <end position="331"/>
    </location>
</feature>
<dbReference type="GO" id="GO:0016567">
    <property type="term" value="P:protein ubiquitination"/>
    <property type="evidence" value="ECO:0007669"/>
    <property type="project" value="InterPro"/>
</dbReference>
<dbReference type="InParanoid" id="A0A1X7UMC6"/>
<keyword evidence="7" id="KW-0833">Ubl conjugation pathway</keyword>
<dbReference type="Gene3D" id="3.30.40.10">
    <property type="entry name" value="Zinc/RING finger domain, C3HC4 (zinc finger)"/>
    <property type="match status" value="1"/>
</dbReference>
<keyword evidence="10" id="KW-0472">Membrane</keyword>
<dbReference type="CDD" id="cd20350">
    <property type="entry name" value="Rcat_RBR_RNF217"/>
    <property type="match status" value="1"/>
</dbReference>
<dbReference type="OMA" id="HGCAHAF"/>
<feature type="transmembrane region" description="Helical" evidence="10">
    <location>
        <begin position="359"/>
        <end position="385"/>
    </location>
</feature>
<organism evidence="12">
    <name type="scientific">Amphimedon queenslandica</name>
    <name type="common">Sponge</name>
    <dbReference type="NCBI Taxonomy" id="400682"/>
    <lineage>
        <taxon>Eukaryota</taxon>
        <taxon>Metazoa</taxon>
        <taxon>Porifera</taxon>
        <taxon>Demospongiae</taxon>
        <taxon>Heteroscleromorpha</taxon>
        <taxon>Haplosclerida</taxon>
        <taxon>Niphatidae</taxon>
        <taxon>Amphimedon</taxon>
    </lineage>
</organism>
<keyword evidence="6" id="KW-0863">Zinc-finger</keyword>
<dbReference type="SUPFAM" id="SSF57850">
    <property type="entry name" value="RING/U-box"/>
    <property type="match status" value="3"/>
</dbReference>
<keyword evidence="13" id="KW-1185">Reference proteome</keyword>
<dbReference type="OrthoDB" id="10009520at2759"/>
<feature type="region of interest" description="Disordered" evidence="9">
    <location>
        <begin position="28"/>
        <end position="70"/>
    </location>
</feature>
<evidence type="ECO:0000259" key="11">
    <source>
        <dbReference type="PROSITE" id="PS51873"/>
    </source>
</evidence>
<dbReference type="KEGG" id="aqu:105313179"/>
<dbReference type="InterPro" id="IPR044066">
    <property type="entry name" value="TRIAD_supradom"/>
</dbReference>
<gene>
    <name evidence="12" type="primary">105313179</name>
</gene>
<dbReference type="GO" id="GO:0061630">
    <property type="term" value="F:ubiquitin protein ligase activity"/>
    <property type="evidence" value="ECO:0007669"/>
    <property type="project" value="UniProtKB-EC"/>
</dbReference>
<protein>
    <recommendedName>
        <fullName evidence="2">RBR-type E3 ubiquitin transferase</fullName>
        <ecNumber evidence="2">2.3.2.31</ecNumber>
    </recommendedName>
</protein>
<dbReference type="eggNOG" id="KOG1815">
    <property type="taxonomic scope" value="Eukaryota"/>
</dbReference>
<dbReference type="EnsemblMetazoa" id="Aqu2.1.28659_001">
    <property type="protein sequence ID" value="Aqu2.1.28659_001"/>
    <property type="gene ID" value="Aqu2.1.28659"/>
</dbReference>
<dbReference type="PROSITE" id="PS51873">
    <property type="entry name" value="TRIAD"/>
    <property type="match status" value="1"/>
</dbReference>
<dbReference type="InterPro" id="IPR047551">
    <property type="entry name" value="BRcat_RBR_RNF217"/>
</dbReference>
<keyword evidence="4" id="KW-0479">Metal-binding</keyword>
<proteinExistence type="predicted"/>
<dbReference type="InterPro" id="IPR047552">
    <property type="entry name" value="Rcat_RBR_RNF217"/>
</dbReference>
<keyword evidence="8" id="KW-0862">Zinc</keyword>
<name>A0A1X7UMC6_AMPQE</name>
<dbReference type="InterPro" id="IPR002867">
    <property type="entry name" value="IBR_dom"/>
</dbReference>
<dbReference type="EC" id="2.3.2.31" evidence="2"/>
<reference evidence="12" key="2">
    <citation type="submission" date="2017-05" db="UniProtKB">
        <authorList>
            <consortium name="EnsemblMetazoa"/>
        </authorList>
    </citation>
    <scope>IDENTIFICATION</scope>
</reference>
<dbReference type="EnsemblMetazoa" id="XM_011406381.2">
    <property type="protein sequence ID" value="XP_011404683.1"/>
    <property type="gene ID" value="LOC105313179"/>
</dbReference>